<keyword evidence="1" id="KW-1133">Transmembrane helix</keyword>
<keyword evidence="1" id="KW-0472">Membrane</keyword>
<sequence>MKKLITIKILLALFSFTAQAATISIGNIDNINVADVLLGSSNSIGCTNNCDFVDANGTLLTDVDLATVVTSNAANYTTSSSVGNSASFDLGFNGFNLYNGDGNDLVVFIVGNNRSFGLDVFDTQGFLLSSDTYNVDISNTVFDDVGNWLCVGNDLNPCPNNGFALSAVFIDLGDSVAGDVAIGSLQFNLNDAAFSLAGGFYTEASPVVVPLPMPIVLFSSGLFLLGWVGRKKSI</sequence>
<reference evidence="2" key="1">
    <citation type="submission" date="2018-06" db="EMBL/GenBank/DDBJ databases">
        <authorList>
            <person name="Zhirakovskaya E."/>
        </authorList>
    </citation>
    <scope>NUCLEOTIDE SEQUENCE</scope>
</reference>
<accession>A0A3B0WFQ9</accession>
<feature type="transmembrane region" description="Helical" evidence="1">
    <location>
        <begin position="211"/>
        <end position="229"/>
    </location>
</feature>
<evidence type="ECO:0000313" key="2">
    <source>
        <dbReference type="EMBL" id="VAW54848.1"/>
    </source>
</evidence>
<organism evidence="2">
    <name type="scientific">hydrothermal vent metagenome</name>
    <dbReference type="NCBI Taxonomy" id="652676"/>
    <lineage>
        <taxon>unclassified sequences</taxon>
        <taxon>metagenomes</taxon>
        <taxon>ecological metagenomes</taxon>
    </lineage>
</organism>
<keyword evidence="1" id="KW-0812">Transmembrane</keyword>
<dbReference type="AlphaFoldDB" id="A0A3B0WFQ9"/>
<protein>
    <submittedName>
        <fullName evidence="2">Uncharacterized protein</fullName>
    </submittedName>
</protein>
<gene>
    <name evidence="2" type="ORF">MNBD_GAMMA05-1817</name>
</gene>
<dbReference type="EMBL" id="UOFE01000044">
    <property type="protein sequence ID" value="VAW54848.1"/>
    <property type="molecule type" value="Genomic_DNA"/>
</dbReference>
<proteinExistence type="predicted"/>
<evidence type="ECO:0000256" key="1">
    <source>
        <dbReference type="SAM" id="Phobius"/>
    </source>
</evidence>
<name>A0A3B0WFQ9_9ZZZZ</name>